<reference evidence="4" key="1">
    <citation type="journal article" date="2019" name="Int. J. Syst. Evol. Microbiol.">
        <title>The Global Catalogue of Microorganisms (GCM) 10K type strain sequencing project: providing services to taxonomists for standard genome sequencing and annotation.</title>
        <authorList>
            <consortium name="The Broad Institute Genomics Platform"/>
            <consortium name="The Broad Institute Genome Sequencing Center for Infectious Disease"/>
            <person name="Wu L."/>
            <person name="Ma J."/>
        </authorList>
    </citation>
    <scope>NUCLEOTIDE SEQUENCE [LARGE SCALE GENOMIC DNA]</scope>
    <source>
        <strain evidence="4">CCM 8893</strain>
    </source>
</reference>
<keyword evidence="1" id="KW-0812">Transmembrane</keyword>
<dbReference type="EMBL" id="JBHSSO010000015">
    <property type="protein sequence ID" value="MFC6289610.1"/>
    <property type="molecule type" value="Genomic_DNA"/>
</dbReference>
<sequence length="328" mass="35960">MLLSASLFLICLAALLTFWQPHGLNSAVVTCVSGGLIILLAGFSQHTGWQIFARIGWVLIGLIGALGLFTLLLILNVPRRVVRKNEHLTYGVLAGIWVWLILGGGWLYGISHGQFTGTLWPWVTFIPVFSVYLGILFAASLVGFLRANLWRARKADTIVILGAGLLHGNQIGRVLGSRLDTALALARRQKGPVTLLVTGGQGPDETTTEAAAMAAYLTAHDWPADHIVQETKATNTFSNLLYSQRLWGQLPHQGGRVVIVTNNYHLFRAEHLASQLGIRFGGYPAPTRLGYLPTAWAREFLAIIMLHPRLHRGVLVGLITANLLWFLL</sequence>
<dbReference type="PANTHER" id="PTHR30336">
    <property type="entry name" value="INNER MEMBRANE PROTEIN, PROBABLE PERMEASE"/>
    <property type="match status" value="1"/>
</dbReference>
<dbReference type="Pfam" id="PF02698">
    <property type="entry name" value="DUF218"/>
    <property type="match status" value="1"/>
</dbReference>
<protein>
    <submittedName>
        <fullName evidence="3">YdcF family protein</fullName>
    </submittedName>
</protein>
<evidence type="ECO:0000259" key="2">
    <source>
        <dbReference type="Pfam" id="PF02698"/>
    </source>
</evidence>
<dbReference type="InterPro" id="IPR051599">
    <property type="entry name" value="Cell_Envelope_Assoc"/>
</dbReference>
<proteinExistence type="predicted"/>
<dbReference type="Gene3D" id="3.40.50.620">
    <property type="entry name" value="HUPs"/>
    <property type="match status" value="1"/>
</dbReference>
<dbReference type="InterPro" id="IPR014729">
    <property type="entry name" value="Rossmann-like_a/b/a_fold"/>
</dbReference>
<organism evidence="3 4">
    <name type="scientific">Levilactobacillus angrenensis</name>
    <dbReference type="NCBI Taxonomy" id="2486020"/>
    <lineage>
        <taxon>Bacteria</taxon>
        <taxon>Bacillati</taxon>
        <taxon>Bacillota</taxon>
        <taxon>Bacilli</taxon>
        <taxon>Lactobacillales</taxon>
        <taxon>Lactobacillaceae</taxon>
        <taxon>Levilactobacillus</taxon>
    </lineage>
</organism>
<keyword evidence="4" id="KW-1185">Reference proteome</keyword>
<feature type="transmembrane region" description="Helical" evidence="1">
    <location>
        <begin position="87"/>
        <end position="108"/>
    </location>
</feature>
<comment type="caution">
    <text evidence="3">The sequence shown here is derived from an EMBL/GenBank/DDBJ whole genome shotgun (WGS) entry which is preliminary data.</text>
</comment>
<keyword evidence="1" id="KW-0472">Membrane</keyword>
<feature type="transmembrane region" description="Helical" evidence="1">
    <location>
        <begin position="55"/>
        <end position="75"/>
    </location>
</feature>
<evidence type="ECO:0000256" key="1">
    <source>
        <dbReference type="SAM" id="Phobius"/>
    </source>
</evidence>
<keyword evidence="1" id="KW-1133">Transmembrane helix</keyword>
<evidence type="ECO:0000313" key="4">
    <source>
        <dbReference type="Proteomes" id="UP001596258"/>
    </source>
</evidence>
<dbReference type="RefSeq" id="WP_125576771.1">
    <property type="nucleotide sequence ID" value="NZ_JBHSSO010000015.1"/>
</dbReference>
<dbReference type="CDD" id="cd06259">
    <property type="entry name" value="YdcF-like"/>
    <property type="match status" value="1"/>
</dbReference>
<feature type="domain" description="DUF218" evidence="2">
    <location>
        <begin position="156"/>
        <end position="295"/>
    </location>
</feature>
<dbReference type="InterPro" id="IPR003848">
    <property type="entry name" value="DUF218"/>
</dbReference>
<gene>
    <name evidence="3" type="ORF">ACFP1M_05255</name>
</gene>
<dbReference type="Proteomes" id="UP001596258">
    <property type="component" value="Unassembled WGS sequence"/>
</dbReference>
<accession>A0ABW1UAQ2</accession>
<evidence type="ECO:0000313" key="3">
    <source>
        <dbReference type="EMBL" id="MFC6289610.1"/>
    </source>
</evidence>
<name>A0ABW1UAQ2_9LACO</name>
<dbReference type="PANTHER" id="PTHR30336:SF4">
    <property type="entry name" value="ENVELOPE BIOGENESIS FACTOR ELYC"/>
    <property type="match status" value="1"/>
</dbReference>
<feature type="transmembrane region" description="Helical" evidence="1">
    <location>
        <begin position="120"/>
        <end position="145"/>
    </location>
</feature>